<dbReference type="PANTHER" id="PTHR30483">
    <property type="entry name" value="LEUCINE-SPECIFIC-BINDING PROTEIN"/>
    <property type="match status" value="1"/>
</dbReference>
<evidence type="ECO:0000256" key="4">
    <source>
        <dbReference type="ARBA" id="ARBA00022970"/>
    </source>
</evidence>
<dbReference type="Proteomes" id="UP000007721">
    <property type="component" value="Chromosome"/>
</dbReference>
<dbReference type="InterPro" id="IPR028081">
    <property type="entry name" value="Leu-bd"/>
</dbReference>
<dbReference type="AlphaFoldDB" id="B9M5M6"/>
<accession>B9M5M6</accession>
<dbReference type="InterPro" id="IPR051010">
    <property type="entry name" value="BCAA_transport"/>
</dbReference>
<dbReference type="HOGENOM" id="CLU_027128_6_3_7"/>
<gene>
    <name evidence="6" type="ordered locus">Geob_3442</name>
</gene>
<keyword evidence="2" id="KW-0813">Transport</keyword>
<proteinExistence type="inferred from homology"/>
<dbReference type="SUPFAM" id="SSF53822">
    <property type="entry name" value="Periplasmic binding protein-like I"/>
    <property type="match status" value="1"/>
</dbReference>
<dbReference type="EMBL" id="CP001390">
    <property type="protein sequence ID" value="ACM21785.1"/>
    <property type="molecule type" value="Genomic_DNA"/>
</dbReference>
<evidence type="ECO:0000259" key="5">
    <source>
        <dbReference type="Pfam" id="PF13458"/>
    </source>
</evidence>
<dbReference type="KEGG" id="geo:Geob_3442"/>
<evidence type="ECO:0000313" key="6">
    <source>
        <dbReference type="EMBL" id="ACM21785.1"/>
    </source>
</evidence>
<evidence type="ECO:0000256" key="3">
    <source>
        <dbReference type="ARBA" id="ARBA00022729"/>
    </source>
</evidence>
<dbReference type="PANTHER" id="PTHR30483:SF6">
    <property type="entry name" value="PERIPLASMIC BINDING PROTEIN OF ABC TRANSPORTER FOR NATURAL AMINO ACIDS"/>
    <property type="match status" value="1"/>
</dbReference>
<feature type="domain" description="Leucine-binding protein" evidence="5">
    <location>
        <begin position="29"/>
        <end position="364"/>
    </location>
</feature>
<comment type="similarity">
    <text evidence="1">Belongs to the leucine-binding protein family.</text>
</comment>
<dbReference type="PRINTS" id="PR00337">
    <property type="entry name" value="LEUILEVALBP"/>
</dbReference>
<keyword evidence="7" id="KW-1185">Reference proteome</keyword>
<reference evidence="6 7" key="1">
    <citation type="submission" date="2009-01" db="EMBL/GenBank/DDBJ databases">
        <title>Complete sequence of Geobacter sp. FRC-32.</title>
        <authorList>
            <consortium name="US DOE Joint Genome Institute"/>
            <person name="Lucas S."/>
            <person name="Copeland A."/>
            <person name="Lapidus A."/>
            <person name="Glavina del Rio T."/>
            <person name="Dalin E."/>
            <person name="Tice H."/>
            <person name="Bruce D."/>
            <person name="Goodwin L."/>
            <person name="Pitluck S."/>
            <person name="Saunders E."/>
            <person name="Brettin T."/>
            <person name="Detter J.C."/>
            <person name="Han C."/>
            <person name="Larimer F."/>
            <person name="Land M."/>
            <person name="Hauser L."/>
            <person name="Kyrpides N."/>
            <person name="Ovchinnikova G."/>
            <person name="Kostka J."/>
            <person name="Richardson P."/>
        </authorList>
    </citation>
    <scope>NUCLEOTIDE SEQUENCE [LARGE SCALE GENOMIC DNA]</scope>
    <source>
        <strain evidence="7">DSM 22248 / JCM 15807 / FRC-32</strain>
    </source>
</reference>
<dbReference type="RefSeq" id="WP_012648513.1">
    <property type="nucleotide sequence ID" value="NC_011979.1"/>
</dbReference>
<evidence type="ECO:0000256" key="1">
    <source>
        <dbReference type="ARBA" id="ARBA00010062"/>
    </source>
</evidence>
<keyword evidence="3" id="KW-0732">Signal</keyword>
<keyword evidence="6" id="KW-0449">Lipoprotein</keyword>
<protein>
    <submittedName>
        <fullName evidence="6">ABC transporter, periplasmic substrate-binding lipoprotein, putative</fullName>
    </submittedName>
</protein>
<keyword evidence="4" id="KW-0029">Amino-acid transport</keyword>
<dbReference type="Gene3D" id="3.40.50.2300">
    <property type="match status" value="2"/>
</dbReference>
<dbReference type="STRING" id="316067.Geob_3442"/>
<sequence>MARRFFPQLISMILLLTALVLTGCRDKKPIYLGYAGPLTGKFADLGIAGRDGVVLAVEEINAGGGIAGREIELLSKDDAQDPQQAQKVDQELVDAGAVAVIGHMTSVMSVAGLPVVNRAHLVMLSPTTSSNDLTGIDDYFLRVYPPSSQVAHLLSTHAIEKLDIRSISVVYDISNEAHTLGWYKYFRENHQRLGGRIVQEFPFKGGKADFSHLAEQIKAGGSQGLFIIAGAMDTAMICQHLRRSGFGMPIVVSEWSTTDELLSQGGTAVEGINFYQTFDRNSDQPAYVAFRKNYRERFRREPTFASVHAYDSAKLVFSALTRDSDPKKLKQTILSMANFNGLQDQIMIDRFGDPKRTPFLMVIKNGTFQRVR</sequence>
<dbReference type="Pfam" id="PF13458">
    <property type="entry name" value="Peripla_BP_6"/>
    <property type="match status" value="1"/>
</dbReference>
<dbReference type="eggNOG" id="COG0683">
    <property type="taxonomic scope" value="Bacteria"/>
</dbReference>
<evidence type="ECO:0000313" key="7">
    <source>
        <dbReference type="Proteomes" id="UP000007721"/>
    </source>
</evidence>
<evidence type="ECO:0000256" key="2">
    <source>
        <dbReference type="ARBA" id="ARBA00022448"/>
    </source>
</evidence>
<dbReference type="GO" id="GO:0006865">
    <property type="term" value="P:amino acid transport"/>
    <property type="evidence" value="ECO:0007669"/>
    <property type="project" value="UniProtKB-KW"/>
</dbReference>
<name>B9M5M6_GEODF</name>
<organism evidence="6 7">
    <name type="scientific">Geotalea daltonii (strain DSM 22248 / JCM 15807 / FRC-32)</name>
    <name type="common">Geobacter daltonii</name>
    <dbReference type="NCBI Taxonomy" id="316067"/>
    <lineage>
        <taxon>Bacteria</taxon>
        <taxon>Pseudomonadati</taxon>
        <taxon>Thermodesulfobacteriota</taxon>
        <taxon>Desulfuromonadia</taxon>
        <taxon>Geobacterales</taxon>
        <taxon>Geobacteraceae</taxon>
        <taxon>Geotalea</taxon>
    </lineage>
</organism>
<dbReference type="CDD" id="cd19983">
    <property type="entry name" value="PBP1_ABC_HAAT-like"/>
    <property type="match status" value="1"/>
</dbReference>
<dbReference type="PROSITE" id="PS51257">
    <property type="entry name" value="PROKAR_LIPOPROTEIN"/>
    <property type="match status" value="1"/>
</dbReference>
<dbReference type="InterPro" id="IPR028082">
    <property type="entry name" value="Peripla_BP_I"/>
</dbReference>
<dbReference type="InterPro" id="IPR000709">
    <property type="entry name" value="Leu_Ile_Val-bd"/>
</dbReference>